<dbReference type="AlphaFoldDB" id="A0A0G4PW03"/>
<evidence type="ECO:0000256" key="1">
    <source>
        <dbReference type="SAM" id="MobiDB-lite"/>
    </source>
</evidence>
<reference evidence="2 3" key="1">
    <citation type="journal article" date="2014" name="Nat. Commun.">
        <title>Multiple recent horizontal transfers of a large genomic region in cheese making fungi.</title>
        <authorList>
            <person name="Cheeseman K."/>
            <person name="Ropars J."/>
            <person name="Renault P."/>
            <person name="Dupont J."/>
            <person name="Gouzy J."/>
            <person name="Branca A."/>
            <person name="Abraham A.L."/>
            <person name="Ceppi M."/>
            <person name="Conseiller E."/>
            <person name="Debuchy R."/>
            <person name="Malagnac F."/>
            <person name="Goarin A."/>
            <person name="Silar P."/>
            <person name="Lacoste S."/>
            <person name="Sallet E."/>
            <person name="Bensimon A."/>
            <person name="Giraud T."/>
            <person name="Brygoo Y."/>
        </authorList>
    </citation>
    <scope>NUCLEOTIDE SEQUENCE [LARGE SCALE GENOMIC DNA]</scope>
    <source>
        <strain evidence="3">FM 013</strain>
    </source>
</reference>
<keyword evidence="3" id="KW-1185">Reference proteome</keyword>
<dbReference type="Proteomes" id="UP000053732">
    <property type="component" value="Unassembled WGS sequence"/>
</dbReference>
<feature type="region of interest" description="Disordered" evidence="1">
    <location>
        <begin position="110"/>
        <end position="148"/>
    </location>
</feature>
<sequence>MATQAIEYIWKIARPKNEAIARALMYAAYMTAIQTDPQTKIVLIRSYIHPTTRTGGVYVKDKSHITVSVKNLQTIRSGQHQSSHGYTPHLNSFEVNRVSPSSVIKGDSVGGAWPASMETRPKDTSTGPPALLGPKSEFITWPSEETGE</sequence>
<gene>
    <name evidence="2" type="ORF">PCAMFM013_S053g000024</name>
</gene>
<organism evidence="2 3">
    <name type="scientific">Penicillium camemberti (strain FM 013)</name>
    <dbReference type="NCBI Taxonomy" id="1429867"/>
    <lineage>
        <taxon>Eukaryota</taxon>
        <taxon>Fungi</taxon>
        <taxon>Dikarya</taxon>
        <taxon>Ascomycota</taxon>
        <taxon>Pezizomycotina</taxon>
        <taxon>Eurotiomycetes</taxon>
        <taxon>Eurotiomycetidae</taxon>
        <taxon>Eurotiales</taxon>
        <taxon>Aspergillaceae</taxon>
        <taxon>Penicillium</taxon>
    </lineage>
</organism>
<name>A0A0G4PW03_PENC3</name>
<evidence type="ECO:0000313" key="3">
    <source>
        <dbReference type="Proteomes" id="UP000053732"/>
    </source>
</evidence>
<dbReference type="EMBL" id="HG793186">
    <property type="protein sequence ID" value="CRL30516.1"/>
    <property type="molecule type" value="Genomic_DNA"/>
</dbReference>
<evidence type="ECO:0000313" key="2">
    <source>
        <dbReference type="EMBL" id="CRL30516.1"/>
    </source>
</evidence>
<protein>
    <submittedName>
        <fullName evidence="2">Str. FM013</fullName>
    </submittedName>
</protein>
<proteinExistence type="predicted"/>
<accession>A0A0G4PW03</accession>